<dbReference type="Proteomes" id="UP000675747">
    <property type="component" value="Unassembled WGS sequence"/>
</dbReference>
<proteinExistence type="predicted"/>
<accession>A0A8J7VWW3</accession>
<evidence type="ECO:0000313" key="3">
    <source>
        <dbReference type="Proteomes" id="UP000675747"/>
    </source>
</evidence>
<gene>
    <name evidence="2" type="ORF">KB893_001045</name>
    <name evidence="1" type="ORF">KB893_12960</name>
</gene>
<dbReference type="AlphaFoldDB" id="A0A8J7VWW3"/>
<organism evidence="1">
    <name type="scientific">Coralloluteibacterium stylophorae</name>
    <dbReference type="NCBI Taxonomy" id="1776034"/>
    <lineage>
        <taxon>Bacteria</taxon>
        <taxon>Pseudomonadati</taxon>
        <taxon>Pseudomonadota</taxon>
        <taxon>Gammaproteobacteria</taxon>
        <taxon>Lysobacterales</taxon>
        <taxon>Lysobacteraceae</taxon>
        <taxon>Coralloluteibacterium</taxon>
    </lineage>
</organism>
<protein>
    <submittedName>
        <fullName evidence="1">DUF2384 domain-containing protein</fullName>
    </submittedName>
</protein>
<name>A0A8J7VWW3_9GAMM</name>
<dbReference type="EMBL" id="JAGQFT010000129">
    <property type="protein sequence ID" value="MBR0563416.1"/>
    <property type="molecule type" value="Genomic_DNA"/>
</dbReference>
<reference evidence="1" key="2">
    <citation type="submission" date="2021-04" db="EMBL/GenBank/DDBJ databases">
        <authorList>
            <person name="Karlyshev A.V."/>
        </authorList>
    </citation>
    <scope>NUCLEOTIDE SEQUENCE</scope>
    <source>
        <strain evidence="1">LMG 29479</strain>
    </source>
</reference>
<dbReference type="EMBL" id="JAGQFT020000001">
    <property type="protein sequence ID" value="MBS7455722.1"/>
    <property type="molecule type" value="Genomic_DNA"/>
</dbReference>
<sequence length="128" mass="13902">MNAILNHDYATQFLEDLREPGAAYFSPSAFSSILHISAQRLAELAKVHRTTTTRSPDAEKLQDFLRGAATILAIAVELSGGDRQRAVFWFRNVPLLELDGRTAEQLVADGAAEGVRDYLINLSAGATG</sequence>
<dbReference type="RefSeq" id="WP_211927326.1">
    <property type="nucleotide sequence ID" value="NZ_JAGQFT020000001.1"/>
</dbReference>
<evidence type="ECO:0000313" key="2">
    <source>
        <dbReference type="EMBL" id="MBS7455722.1"/>
    </source>
</evidence>
<keyword evidence="3" id="KW-1185">Reference proteome</keyword>
<evidence type="ECO:0000313" key="1">
    <source>
        <dbReference type="EMBL" id="MBR0563416.1"/>
    </source>
</evidence>
<reference evidence="2 3" key="1">
    <citation type="journal article" date="2021" name="Microbiol. Resour. Announc.">
        <title>Draft Genome Sequence of Coralloluteibacterium stylophorae LMG 29479T.</title>
        <authorList>
            <person name="Karlyshev A.V."/>
            <person name="Kudryashova E.B."/>
            <person name="Ariskina E.V."/>
            <person name="Conroy A.P."/>
            <person name="Abidueva E.Y."/>
        </authorList>
    </citation>
    <scope>NUCLEOTIDE SEQUENCE [LARGE SCALE GENOMIC DNA]</scope>
    <source>
        <strain evidence="2 3">LMG 29479</strain>
    </source>
</reference>
<comment type="caution">
    <text evidence="1">The sequence shown here is derived from an EMBL/GenBank/DDBJ whole genome shotgun (WGS) entry which is preliminary data.</text>
</comment>